<protein>
    <submittedName>
        <fullName evidence="2">Uncharacterized protein</fullName>
    </submittedName>
</protein>
<organism evidence="2 3">
    <name type="scientific">Magallana gigas</name>
    <name type="common">Pacific oyster</name>
    <name type="synonym">Crassostrea gigas</name>
    <dbReference type="NCBI Taxonomy" id="29159"/>
    <lineage>
        <taxon>Eukaryota</taxon>
        <taxon>Metazoa</taxon>
        <taxon>Spiralia</taxon>
        <taxon>Lophotrochozoa</taxon>
        <taxon>Mollusca</taxon>
        <taxon>Bivalvia</taxon>
        <taxon>Autobranchia</taxon>
        <taxon>Pteriomorphia</taxon>
        <taxon>Ostreida</taxon>
        <taxon>Ostreoidea</taxon>
        <taxon>Ostreidae</taxon>
        <taxon>Magallana</taxon>
    </lineage>
</organism>
<evidence type="ECO:0000313" key="3">
    <source>
        <dbReference type="Proteomes" id="UP000005408"/>
    </source>
</evidence>
<evidence type="ECO:0000313" key="2">
    <source>
        <dbReference type="EnsemblMetazoa" id="G20383.2:cds"/>
    </source>
</evidence>
<dbReference type="Proteomes" id="UP000005408">
    <property type="component" value="Unassembled WGS sequence"/>
</dbReference>
<proteinExistence type="predicted"/>
<reference evidence="2" key="1">
    <citation type="submission" date="2022-08" db="UniProtKB">
        <authorList>
            <consortium name="EnsemblMetazoa"/>
        </authorList>
    </citation>
    <scope>IDENTIFICATION</scope>
    <source>
        <strain evidence="2">05x7-T-G4-1.051#20</strain>
    </source>
</reference>
<dbReference type="AlphaFoldDB" id="A0A8W8JUH6"/>
<evidence type="ECO:0000256" key="1">
    <source>
        <dbReference type="SAM" id="SignalP"/>
    </source>
</evidence>
<sequence length="120" mass="13206">MRTAVLLIVVVCLVTLVASQNTACTTNAECDKSCGANMVGHCENNMCHCHAQNECVHADDCTCGGNQVATCDNHQCHCHHPRRAERNINTVHECYHSDDCTCGYSYLATCEDHKCNCHHP</sequence>
<dbReference type="EnsemblMetazoa" id="G20383.2">
    <property type="protein sequence ID" value="G20383.2:cds"/>
    <property type="gene ID" value="G20383"/>
</dbReference>
<feature type="signal peptide" evidence="1">
    <location>
        <begin position="1"/>
        <end position="19"/>
    </location>
</feature>
<keyword evidence="3" id="KW-1185">Reference proteome</keyword>
<feature type="chain" id="PRO_5036500590" evidence="1">
    <location>
        <begin position="20"/>
        <end position="120"/>
    </location>
</feature>
<name>A0A8W8JUH6_MAGGI</name>
<keyword evidence="1" id="KW-0732">Signal</keyword>
<accession>A0A8W8JUH6</accession>